<dbReference type="AlphaFoldDB" id="A0A6J7CPJ8"/>
<feature type="region of interest" description="Disordered" evidence="1">
    <location>
        <begin position="108"/>
        <end position="145"/>
    </location>
</feature>
<evidence type="ECO:0000313" key="2">
    <source>
        <dbReference type="EMBL" id="CAB4858838.1"/>
    </source>
</evidence>
<sequence>MSDSDEIDATAPPQQPTEAEIRAALEEEMSHVHVGDVVLQTVVSLVNLAARRTGTAPETEGERDLEQVRISIDAVRALLPSVETVAPEQLPAVKDALSQLQLAYVKAGGDADSSVSGNQGAADGPGEDGETGPEDRPSRIWVPGS</sequence>
<organism evidence="2">
    <name type="scientific">freshwater metagenome</name>
    <dbReference type="NCBI Taxonomy" id="449393"/>
    <lineage>
        <taxon>unclassified sequences</taxon>
        <taxon>metagenomes</taxon>
        <taxon>ecological metagenomes</taxon>
    </lineage>
</organism>
<accession>A0A6J7CPJ8</accession>
<dbReference type="EMBL" id="CAFBLU010000001">
    <property type="protein sequence ID" value="CAB4858838.1"/>
    <property type="molecule type" value="Genomic_DNA"/>
</dbReference>
<name>A0A6J7CPJ8_9ZZZZ</name>
<reference evidence="2" key="1">
    <citation type="submission" date="2020-05" db="EMBL/GenBank/DDBJ databases">
        <authorList>
            <person name="Chiriac C."/>
            <person name="Salcher M."/>
            <person name="Ghai R."/>
            <person name="Kavagutti S V."/>
        </authorList>
    </citation>
    <scope>NUCLEOTIDE SEQUENCE</scope>
</reference>
<gene>
    <name evidence="2" type="ORF">UFOPK3444_00058</name>
</gene>
<proteinExistence type="predicted"/>
<evidence type="ECO:0000256" key="1">
    <source>
        <dbReference type="SAM" id="MobiDB-lite"/>
    </source>
</evidence>
<protein>
    <submittedName>
        <fullName evidence="2">Unannotated protein</fullName>
    </submittedName>
</protein>